<proteinExistence type="predicted"/>
<dbReference type="PANTHER" id="PTHR33993">
    <property type="entry name" value="GLYOXALASE-RELATED"/>
    <property type="match status" value="1"/>
</dbReference>
<evidence type="ECO:0000313" key="3">
    <source>
        <dbReference type="Proteomes" id="UP000198420"/>
    </source>
</evidence>
<dbReference type="CDD" id="cd07247">
    <property type="entry name" value="SgaA_N_like"/>
    <property type="match status" value="2"/>
</dbReference>
<accession>A0A239BFF9</accession>
<dbReference type="InterPro" id="IPR004360">
    <property type="entry name" value="Glyas_Fos-R_dOase_dom"/>
</dbReference>
<dbReference type="AlphaFoldDB" id="A0A239BFF9"/>
<organism evidence="2 3">
    <name type="scientific">Actinomadura mexicana</name>
    <dbReference type="NCBI Taxonomy" id="134959"/>
    <lineage>
        <taxon>Bacteria</taxon>
        <taxon>Bacillati</taxon>
        <taxon>Actinomycetota</taxon>
        <taxon>Actinomycetes</taxon>
        <taxon>Streptosporangiales</taxon>
        <taxon>Thermomonosporaceae</taxon>
        <taxon>Actinomadura</taxon>
    </lineage>
</organism>
<protein>
    <recommendedName>
        <fullName evidence="1">VOC domain-containing protein</fullName>
    </recommendedName>
</protein>
<dbReference type="InterPro" id="IPR052164">
    <property type="entry name" value="Anthracycline_SecMetBiosynth"/>
</dbReference>
<dbReference type="EMBL" id="FZNP01000010">
    <property type="protein sequence ID" value="SNS06231.1"/>
    <property type="molecule type" value="Genomic_DNA"/>
</dbReference>
<gene>
    <name evidence="2" type="ORF">SAMN06265355_110155</name>
</gene>
<dbReference type="PANTHER" id="PTHR33993:SF14">
    <property type="entry name" value="GB|AAF24581.1"/>
    <property type="match status" value="1"/>
</dbReference>
<keyword evidence="3" id="KW-1185">Reference proteome</keyword>
<name>A0A239BFF9_9ACTN</name>
<dbReference type="RefSeq" id="WP_089314358.1">
    <property type="nucleotide sequence ID" value="NZ_FZNP01000010.1"/>
</dbReference>
<dbReference type="Pfam" id="PF00903">
    <property type="entry name" value="Glyoxalase"/>
    <property type="match status" value="2"/>
</dbReference>
<evidence type="ECO:0000259" key="1">
    <source>
        <dbReference type="PROSITE" id="PS51819"/>
    </source>
</evidence>
<dbReference type="SUPFAM" id="SSF54593">
    <property type="entry name" value="Glyoxalase/Bleomycin resistance protein/Dihydroxybiphenyl dioxygenase"/>
    <property type="match status" value="2"/>
</dbReference>
<dbReference type="Proteomes" id="UP000198420">
    <property type="component" value="Unassembled WGS sequence"/>
</dbReference>
<dbReference type="InterPro" id="IPR037523">
    <property type="entry name" value="VOC_core"/>
</dbReference>
<sequence length="268" mass="29407">MPEATAFAPGHWSWAELASPDPELSKRFYRTLFGWGSYTLTVGDLGDYEIFTLDGVQGPEVAGMQALADDSETASWTCYFRTDDIPATLAAVRAAGGMETVEPTDIANLGRMALCTDPEGADFALWYPYHLKGAGVIDEPSAMVWVELAARDTERARRFYGEVFGWKAVARHYHGSVYTHWKAGDLAVAGLIFMDETWPSGDPSHWTPFVWVADCDASADLAVELGAQVRTPPTQREPGRYSVVIDPTGARLGLFTPSVDLHAERTRP</sequence>
<dbReference type="PROSITE" id="PS51819">
    <property type="entry name" value="VOC"/>
    <property type="match status" value="2"/>
</dbReference>
<feature type="domain" description="VOC" evidence="1">
    <location>
        <begin position="11"/>
        <end position="128"/>
    </location>
</feature>
<feature type="domain" description="VOC" evidence="1">
    <location>
        <begin position="142"/>
        <end position="257"/>
    </location>
</feature>
<dbReference type="InterPro" id="IPR029068">
    <property type="entry name" value="Glyas_Bleomycin-R_OHBP_Dase"/>
</dbReference>
<dbReference type="OrthoDB" id="9793039at2"/>
<reference evidence="3" key="1">
    <citation type="submission" date="2017-06" db="EMBL/GenBank/DDBJ databases">
        <authorList>
            <person name="Varghese N."/>
            <person name="Submissions S."/>
        </authorList>
    </citation>
    <scope>NUCLEOTIDE SEQUENCE [LARGE SCALE GENOMIC DNA]</scope>
    <source>
        <strain evidence="3">DSM 44485</strain>
    </source>
</reference>
<dbReference type="Gene3D" id="3.10.180.10">
    <property type="entry name" value="2,3-Dihydroxybiphenyl 1,2-Dioxygenase, domain 1"/>
    <property type="match status" value="2"/>
</dbReference>
<evidence type="ECO:0000313" key="2">
    <source>
        <dbReference type="EMBL" id="SNS06231.1"/>
    </source>
</evidence>